<feature type="compositionally biased region" description="Basic and acidic residues" evidence="1">
    <location>
        <begin position="1"/>
        <end position="21"/>
    </location>
</feature>
<name>A0A5P2DM39_STRVZ</name>
<dbReference type="AlphaFoldDB" id="A0A5P2DM39"/>
<gene>
    <name evidence="2" type="ORF">DEJ51_19685</name>
</gene>
<accession>A0A5P2DM39</accession>
<dbReference type="EMBL" id="CP029189">
    <property type="protein sequence ID" value="QES56106.1"/>
    <property type="molecule type" value="Genomic_DNA"/>
</dbReference>
<evidence type="ECO:0000256" key="1">
    <source>
        <dbReference type="SAM" id="MobiDB-lite"/>
    </source>
</evidence>
<sequence length="100" mass="10713">MTDRPAPEKRKTAGKPPEERAGPSGQGRGGRRCPAWSGAGTTERRARPDPGPGVVPGRRTRSLRASHGSASDDRLGLGIGRPRAPRASRRPRPTTVWGWT</sequence>
<organism evidence="2 3">
    <name type="scientific">Streptomyces venezuelae</name>
    <dbReference type="NCBI Taxonomy" id="54571"/>
    <lineage>
        <taxon>Bacteria</taxon>
        <taxon>Bacillati</taxon>
        <taxon>Actinomycetota</taxon>
        <taxon>Actinomycetes</taxon>
        <taxon>Kitasatosporales</taxon>
        <taxon>Streptomycetaceae</taxon>
        <taxon>Streptomyces</taxon>
    </lineage>
</organism>
<feature type="region of interest" description="Disordered" evidence="1">
    <location>
        <begin position="1"/>
        <end position="100"/>
    </location>
</feature>
<proteinExistence type="predicted"/>
<dbReference type="Proteomes" id="UP000324101">
    <property type="component" value="Chromosome"/>
</dbReference>
<evidence type="ECO:0000313" key="2">
    <source>
        <dbReference type="EMBL" id="QES56106.1"/>
    </source>
</evidence>
<reference evidence="2 3" key="1">
    <citation type="submission" date="2018-05" db="EMBL/GenBank/DDBJ databases">
        <title>Streptomyces venezuelae.</title>
        <authorList>
            <person name="Kim W."/>
            <person name="Lee N."/>
            <person name="Cho B.-K."/>
        </authorList>
    </citation>
    <scope>NUCLEOTIDE SEQUENCE [LARGE SCALE GENOMIC DNA]</scope>
    <source>
        <strain evidence="2 3">ATCC 21018</strain>
    </source>
</reference>
<feature type="compositionally biased region" description="Basic residues" evidence="1">
    <location>
        <begin position="83"/>
        <end position="92"/>
    </location>
</feature>
<protein>
    <submittedName>
        <fullName evidence="2">Uncharacterized protein</fullName>
    </submittedName>
</protein>
<evidence type="ECO:0000313" key="3">
    <source>
        <dbReference type="Proteomes" id="UP000324101"/>
    </source>
</evidence>